<evidence type="ECO:0000256" key="1">
    <source>
        <dbReference type="ARBA" id="ARBA00011046"/>
    </source>
</evidence>
<name>A0A1M6MZ57_9FIRM</name>
<evidence type="ECO:0000256" key="4">
    <source>
        <dbReference type="ARBA" id="ARBA00023163"/>
    </source>
</evidence>
<evidence type="ECO:0000256" key="3">
    <source>
        <dbReference type="ARBA" id="ARBA00023125"/>
    </source>
</evidence>
<dbReference type="Pfam" id="PF03965">
    <property type="entry name" value="Penicillinase_R"/>
    <property type="match status" value="1"/>
</dbReference>
<proteinExistence type="inferred from homology"/>
<keyword evidence="4" id="KW-0804">Transcription</keyword>
<dbReference type="SUPFAM" id="SSF46785">
    <property type="entry name" value="Winged helix' DNA-binding domain"/>
    <property type="match status" value="1"/>
</dbReference>
<evidence type="ECO:0000313" key="5">
    <source>
        <dbReference type="EMBL" id="SHJ88603.1"/>
    </source>
</evidence>
<dbReference type="PIRSF" id="PIRSF019455">
    <property type="entry name" value="CopR_AtkY"/>
    <property type="match status" value="1"/>
</dbReference>
<dbReference type="OrthoDB" id="9795583at2"/>
<keyword evidence="2" id="KW-0805">Transcription regulation</keyword>
<dbReference type="EMBL" id="FRAH01000008">
    <property type="protein sequence ID" value="SHJ88603.1"/>
    <property type="molecule type" value="Genomic_DNA"/>
</dbReference>
<dbReference type="InterPro" id="IPR005650">
    <property type="entry name" value="BlaI_family"/>
</dbReference>
<gene>
    <name evidence="5" type="ORF">SAMN02745138_00726</name>
</gene>
<dbReference type="InterPro" id="IPR036388">
    <property type="entry name" value="WH-like_DNA-bd_sf"/>
</dbReference>
<dbReference type="AlphaFoldDB" id="A0A1M6MZ57"/>
<keyword evidence="6" id="KW-1185">Reference proteome</keyword>
<dbReference type="RefSeq" id="WP_072849258.1">
    <property type="nucleotide sequence ID" value="NZ_FRAH01000008.1"/>
</dbReference>
<sequence length="129" mass="14754">MEQQLSISESEWRVMKIVWSNSPQTLPEILDRLKETGWSKTTIQTYLARLVKKGALTTKRQGKGYLYYPAVSESECQLAESRSFLSRVYDGSLSKMVMGFVKNGNLSSDELHELKSLIEQQEKTDADTR</sequence>
<dbReference type="InterPro" id="IPR036390">
    <property type="entry name" value="WH_DNA-bd_sf"/>
</dbReference>
<comment type="similarity">
    <text evidence="1">Belongs to the BlaI transcriptional regulatory family.</text>
</comment>
<keyword evidence="3" id="KW-0238">DNA-binding</keyword>
<dbReference type="GO" id="GO:0045892">
    <property type="term" value="P:negative regulation of DNA-templated transcription"/>
    <property type="evidence" value="ECO:0007669"/>
    <property type="project" value="InterPro"/>
</dbReference>
<protein>
    <submittedName>
        <fullName evidence="5">BlaI family transcriptional regulator, penicillinase repressor</fullName>
    </submittedName>
</protein>
<dbReference type="Proteomes" id="UP000183975">
    <property type="component" value="Unassembled WGS sequence"/>
</dbReference>
<accession>A0A1M6MZ57</accession>
<organism evidence="5 6">
    <name type="scientific">Anaerotignum lactatifermentans DSM 14214</name>
    <dbReference type="NCBI Taxonomy" id="1121323"/>
    <lineage>
        <taxon>Bacteria</taxon>
        <taxon>Bacillati</taxon>
        <taxon>Bacillota</taxon>
        <taxon>Clostridia</taxon>
        <taxon>Lachnospirales</taxon>
        <taxon>Anaerotignaceae</taxon>
        <taxon>Anaerotignum</taxon>
    </lineage>
</organism>
<dbReference type="GO" id="GO:0003677">
    <property type="term" value="F:DNA binding"/>
    <property type="evidence" value="ECO:0007669"/>
    <property type="project" value="UniProtKB-KW"/>
</dbReference>
<dbReference type="Gene3D" id="1.10.10.10">
    <property type="entry name" value="Winged helix-like DNA-binding domain superfamily/Winged helix DNA-binding domain"/>
    <property type="match status" value="1"/>
</dbReference>
<reference evidence="5 6" key="1">
    <citation type="submission" date="2016-11" db="EMBL/GenBank/DDBJ databases">
        <authorList>
            <person name="Jaros S."/>
            <person name="Januszkiewicz K."/>
            <person name="Wedrychowicz H."/>
        </authorList>
    </citation>
    <scope>NUCLEOTIDE SEQUENCE [LARGE SCALE GENOMIC DNA]</scope>
    <source>
        <strain evidence="5 6">DSM 14214</strain>
    </source>
</reference>
<evidence type="ECO:0000313" key="6">
    <source>
        <dbReference type="Proteomes" id="UP000183975"/>
    </source>
</evidence>
<evidence type="ECO:0000256" key="2">
    <source>
        <dbReference type="ARBA" id="ARBA00023015"/>
    </source>
</evidence>
<dbReference type="Gene3D" id="1.10.4040.10">
    <property type="entry name" value="Penicillinase repressor domain"/>
    <property type="match status" value="1"/>
</dbReference>